<dbReference type="OrthoDB" id="9795531at2"/>
<dbReference type="STRING" id="180163.SAMN02745174_02307"/>
<dbReference type="InterPro" id="IPR036249">
    <property type="entry name" value="Thioredoxin-like_sf"/>
</dbReference>
<dbReference type="EMBL" id="FUWX01000022">
    <property type="protein sequence ID" value="SKA02464.1"/>
    <property type="molecule type" value="Genomic_DNA"/>
</dbReference>
<dbReference type="RefSeq" id="WP_078694743.1">
    <property type="nucleotide sequence ID" value="NZ_FUWX01000022.1"/>
</dbReference>
<dbReference type="InterPro" id="IPR002109">
    <property type="entry name" value="Glutaredoxin"/>
</dbReference>
<dbReference type="AlphaFoldDB" id="A0A1T4QFG8"/>
<protein>
    <submittedName>
        <fullName evidence="2">Glutaredoxin</fullName>
    </submittedName>
</protein>
<dbReference type="Pfam" id="PF00462">
    <property type="entry name" value="Glutaredoxin"/>
    <property type="match status" value="1"/>
</dbReference>
<dbReference type="SUPFAM" id="SSF52833">
    <property type="entry name" value="Thioredoxin-like"/>
    <property type="match status" value="1"/>
</dbReference>
<name>A0A1T4QFG8_9FUSO</name>
<organism evidence="2 3">
    <name type="scientific">Cetobacterium ceti</name>
    <dbReference type="NCBI Taxonomy" id="180163"/>
    <lineage>
        <taxon>Bacteria</taxon>
        <taxon>Fusobacteriati</taxon>
        <taxon>Fusobacteriota</taxon>
        <taxon>Fusobacteriia</taxon>
        <taxon>Fusobacteriales</taxon>
        <taxon>Fusobacteriaceae</taxon>
        <taxon>Cetobacterium</taxon>
    </lineage>
</organism>
<feature type="domain" description="Glutaredoxin" evidence="1">
    <location>
        <begin position="2"/>
        <end position="31"/>
    </location>
</feature>
<dbReference type="Proteomes" id="UP000191153">
    <property type="component" value="Unassembled WGS sequence"/>
</dbReference>
<reference evidence="2 3" key="1">
    <citation type="submission" date="2017-02" db="EMBL/GenBank/DDBJ databases">
        <authorList>
            <person name="Peterson S.W."/>
        </authorList>
    </citation>
    <scope>NUCLEOTIDE SEQUENCE [LARGE SCALE GENOMIC DNA]</scope>
    <source>
        <strain evidence="2 3">ATCC 700028</strain>
    </source>
</reference>
<keyword evidence="3" id="KW-1185">Reference proteome</keyword>
<sequence>MIQIYGKENCSNCKILKNILDDRNIPYDYIEDIKTLMIIGSKEKIMSAPIISYNSNFYSMTKFLEVINL</sequence>
<evidence type="ECO:0000313" key="3">
    <source>
        <dbReference type="Proteomes" id="UP000191153"/>
    </source>
</evidence>
<evidence type="ECO:0000259" key="1">
    <source>
        <dbReference type="Pfam" id="PF00462"/>
    </source>
</evidence>
<dbReference type="Gene3D" id="3.40.30.10">
    <property type="entry name" value="Glutaredoxin"/>
    <property type="match status" value="1"/>
</dbReference>
<gene>
    <name evidence="2" type="ORF">SAMN02745174_02307</name>
</gene>
<proteinExistence type="predicted"/>
<accession>A0A1T4QFG8</accession>
<evidence type="ECO:0000313" key="2">
    <source>
        <dbReference type="EMBL" id="SKA02464.1"/>
    </source>
</evidence>